<reference evidence="12 13" key="1">
    <citation type="submission" date="2014-06" db="EMBL/GenBank/DDBJ databases">
        <authorList>
            <person name="Swart Estienne"/>
        </authorList>
    </citation>
    <scope>NUCLEOTIDE SEQUENCE [LARGE SCALE GENOMIC DNA]</scope>
    <source>
        <strain evidence="12 13">130c</strain>
    </source>
</reference>
<evidence type="ECO:0000256" key="9">
    <source>
        <dbReference type="PROSITE-ProRule" id="PRU00235"/>
    </source>
</evidence>
<dbReference type="CDD" id="cd13999">
    <property type="entry name" value="STKc_MAP3K-like"/>
    <property type="match status" value="1"/>
</dbReference>
<evidence type="ECO:0000256" key="2">
    <source>
        <dbReference type="ARBA" id="ARBA00022527"/>
    </source>
</evidence>
<feature type="compositionally biased region" description="Low complexity" evidence="10">
    <location>
        <begin position="415"/>
        <end position="425"/>
    </location>
</feature>
<dbReference type="FunFam" id="3.30.200.20:FF:000060">
    <property type="entry name" value="Serine/threonine-protein kinase isoform 1"/>
    <property type="match status" value="1"/>
</dbReference>
<evidence type="ECO:0000256" key="10">
    <source>
        <dbReference type="SAM" id="MobiDB-lite"/>
    </source>
</evidence>
<feature type="repeat" description="RCC1" evidence="9">
    <location>
        <begin position="144"/>
        <end position="193"/>
    </location>
</feature>
<keyword evidence="2" id="KW-0723">Serine/threonine-protein kinase</keyword>
<evidence type="ECO:0000259" key="11">
    <source>
        <dbReference type="PROSITE" id="PS50011"/>
    </source>
</evidence>
<evidence type="ECO:0000256" key="7">
    <source>
        <dbReference type="ARBA" id="ARBA00047899"/>
    </source>
</evidence>
<sequence length="976" mass="109696">METIYCSAWGIASKGQLGCFYHSKSSINALRIPNQQQEGGYIEVSCGENHNLLLTDQLQIHSCGSNTYGQLGIGNMNALQIQQSNNQQQTQIQSTVFRIKTFNTDQSQLDGSDTRDLASSNNQKRRFQQISCGSEHSFALSEEGELFSWGLNFKGQLGLGDFDNRYEPTLIENLCPVDSVQNQNKRNLLSMIKRSKSKEGGQSQRNNNGYDESQFSQTMNVQDQKGSSHQRNNQGSGGVGGASKSIFNASYKELKPSKSVDLSSFNNNNNNGQQYDEQLFNQLSQTLNLGSDSPTNAFLLKVTEKIVQVACGSIHTLVRSSLHRIFSTGNGSTYALGHKNRESCASFKQIEFFNGNDEGVQGLGIKTIACGLSHSGCVLSDGSVYLWGIVGDIQNSKDNLGRGLLKKPTKISFKGNNNSNDNSGNVSHRRRSNAQDELTAVIIDDLKLGEQFSVALSNKGIVYTWGLNDKGQLGNGTEQSTLDPVPVPLKQHIMKIDCGLKHCLALAKTNQIYVWGSNMQNQLGKKLPNLQQFSNIPILNSAFENAKPFKISCGSYHNVCLSYKAPKLEENVNSDQDENKAILGGKSMNQQEELKQSNATHNDETCPNAEQIKKLKGEIKRLRQELILKGVSRKRNDEDNYNSDDSELDEEEKAAIRMLPPEARKSLSEAEQAGANKQYIKRKIQQLLIQHQQQMTNNGVEKTQGFQANYEISYNDLQFDKKLSEGGYGIVFRGRWKHTVVAIKEIKKEIIEQDKLEEFKNECAVMEVIRHPNVVLFLGACTKQPNLCIILEYCNRGSLWSLLHDPSIKLNWEYRKKFSLDIAKGVYYLHTNKQPILHRDLKSLNVLLDQALTCKLADFGWTRIKAKVMTSKIGTYQWMAPEVINGYKYTEKADVFSFGIILWELATRKPPYYGIDGQEVSRKVVKEGLRPKITEKEAPGVFLDLMKRCWHEDPERRPSFGEIIRELEAMNFKNMP</sequence>
<dbReference type="InterPro" id="IPR008271">
    <property type="entry name" value="Ser/Thr_kinase_AS"/>
</dbReference>
<feature type="repeat" description="RCC1" evidence="9">
    <location>
        <begin position="460"/>
        <end position="509"/>
    </location>
</feature>
<dbReference type="EC" id="2.7.11.1" evidence="1"/>
<dbReference type="Pfam" id="PF13540">
    <property type="entry name" value="RCC1_2"/>
    <property type="match status" value="2"/>
</dbReference>
<feature type="region of interest" description="Disordered" evidence="10">
    <location>
        <begin position="192"/>
        <end position="242"/>
    </location>
</feature>
<dbReference type="PANTHER" id="PTHR44329:SF288">
    <property type="entry name" value="MITOGEN-ACTIVATED PROTEIN KINASE KINASE KINASE 20"/>
    <property type="match status" value="1"/>
</dbReference>
<dbReference type="InterPro" id="IPR000408">
    <property type="entry name" value="Reg_chr_condens"/>
</dbReference>
<feature type="repeat" description="RCC1" evidence="9">
    <location>
        <begin position="4"/>
        <end position="57"/>
    </location>
</feature>
<proteinExistence type="predicted"/>
<evidence type="ECO:0000256" key="8">
    <source>
        <dbReference type="ARBA" id="ARBA00048679"/>
    </source>
</evidence>
<organism evidence="12 13">
    <name type="scientific">Stylonychia lemnae</name>
    <name type="common">Ciliate</name>
    <dbReference type="NCBI Taxonomy" id="5949"/>
    <lineage>
        <taxon>Eukaryota</taxon>
        <taxon>Sar</taxon>
        <taxon>Alveolata</taxon>
        <taxon>Ciliophora</taxon>
        <taxon>Intramacronucleata</taxon>
        <taxon>Spirotrichea</taxon>
        <taxon>Stichotrichia</taxon>
        <taxon>Sporadotrichida</taxon>
        <taxon>Oxytrichidae</taxon>
        <taxon>Stylonychinae</taxon>
        <taxon>Stylonychia</taxon>
    </lineage>
</organism>
<feature type="domain" description="Protein kinase" evidence="11">
    <location>
        <begin position="717"/>
        <end position="976"/>
    </location>
</feature>
<dbReference type="PROSITE" id="PS00108">
    <property type="entry name" value="PROTEIN_KINASE_ST"/>
    <property type="match status" value="1"/>
</dbReference>
<dbReference type="AlphaFoldDB" id="A0A078B310"/>
<dbReference type="Proteomes" id="UP000039865">
    <property type="component" value="Unassembled WGS sequence"/>
</dbReference>
<dbReference type="GO" id="GO:0005524">
    <property type="term" value="F:ATP binding"/>
    <property type="evidence" value="ECO:0007669"/>
    <property type="project" value="UniProtKB-KW"/>
</dbReference>
<feature type="region of interest" description="Disordered" evidence="10">
    <location>
        <begin position="411"/>
        <end position="432"/>
    </location>
</feature>
<keyword evidence="3" id="KW-0808">Transferase</keyword>
<dbReference type="InterPro" id="IPR051681">
    <property type="entry name" value="Ser/Thr_Kinases-Pseudokinases"/>
</dbReference>
<dbReference type="SMART" id="SM00220">
    <property type="entry name" value="S_TKc"/>
    <property type="match status" value="1"/>
</dbReference>
<dbReference type="InterPro" id="IPR001245">
    <property type="entry name" value="Ser-Thr/Tyr_kinase_cat_dom"/>
</dbReference>
<dbReference type="Gene3D" id="2.130.10.30">
    <property type="entry name" value="Regulator of chromosome condensation 1/beta-lactamase-inhibitor protein II"/>
    <property type="match status" value="2"/>
</dbReference>
<feature type="compositionally biased region" description="Polar residues" evidence="10">
    <location>
        <begin position="200"/>
        <end position="234"/>
    </location>
</feature>
<comment type="catalytic activity">
    <reaction evidence="8">
        <text>L-seryl-[protein] + ATP = O-phospho-L-seryl-[protein] + ADP + H(+)</text>
        <dbReference type="Rhea" id="RHEA:17989"/>
        <dbReference type="Rhea" id="RHEA-COMP:9863"/>
        <dbReference type="Rhea" id="RHEA-COMP:11604"/>
        <dbReference type="ChEBI" id="CHEBI:15378"/>
        <dbReference type="ChEBI" id="CHEBI:29999"/>
        <dbReference type="ChEBI" id="CHEBI:30616"/>
        <dbReference type="ChEBI" id="CHEBI:83421"/>
        <dbReference type="ChEBI" id="CHEBI:456216"/>
        <dbReference type="EC" id="2.7.11.1"/>
    </reaction>
</comment>
<keyword evidence="6" id="KW-0067">ATP-binding</keyword>
<comment type="catalytic activity">
    <reaction evidence="7">
        <text>L-threonyl-[protein] + ATP = O-phospho-L-threonyl-[protein] + ADP + H(+)</text>
        <dbReference type="Rhea" id="RHEA:46608"/>
        <dbReference type="Rhea" id="RHEA-COMP:11060"/>
        <dbReference type="Rhea" id="RHEA-COMP:11605"/>
        <dbReference type="ChEBI" id="CHEBI:15378"/>
        <dbReference type="ChEBI" id="CHEBI:30013"/>
        <dbReference type="ChEBI" id="CHEBI:30616"/>
        <dbReference type="ChEBI" id="CHEBI:61977"/>
        <dbReference type="ChEBI" id="CHEBI:456216"/>
        <dbReference type="EC" id="2.7.11.1"/>
    </reaction>
</comment>
<evidence type="ECO:0000256" key="5">
    <source>
        <dbReference type="ARBA" id="ARBA00022777"/>
    </source>
</evidence>
<dbReference type="PROSITE" id="PS50012">
    <property type="entry name" value="RCC1_3"/>
    <property type="match status" value="4"/>
</dbReference>
<dbReference type="InterPro" id="IPR009091">
    <property type="entry name" value="RCC1/BLIP-II"/>
</dbReference>
<feature type="repeat" description="RCC1" evidence="9">
    <location>
        <begin position="510"/>
        <end position="564"/>
    </location>
</feature>
<dbReference type="OrthoDB" id="1714095at2759"/>
<dbReference type="InParanoid" id="A0A078B310"/>
<accession>A0A078B310</accession>
<dbReference type="InterPro" id="IPR000719">
    <property type="entry name" value="Prot_kinase_dom"/>
</dbReference>
<dbReference type="PROSITE" id="PS50011">
    <property type="entry name" value="PROTEIN_KINASE_DOM"/>
    <property type="match status" value="1"/>
</dbReference>
<evidence type="ECO:0000256" key="1">
    <source>
        <dbReference type="ARBA" id="ARBA00012513"/>
    </source>
</evidence>
<dbReference type="GO" id="GO:0004674">
    <property type="term" value="F:protein serine/threonine kinase activity"/>
    <property type="evidence" value="ECO:0007669"/>
    <property type="project" value="UniProtKB-KW"/>
</dbReference>
<dbReference type="InterPro" id="IPR011009">
    <property type="entry name" value="Kinase-like_dom_sf"/>
</dbReference>
<evidence type="ECO:0000256" key="3">
    <source>
        <dbReference type="ARBA" id="ARBA00022679"/>
    </source>
</evidence>
<dbReference type="PANTHER" id="PTHR44329">
    <property type="entry name" value="SERINE/THREONINE-PROTEIN KINASE TNNI3K-RELATED"/>
    <property type="match status" value="1"/>
</dbReference>
<evidence type="ECO:0000256" key="6">
    <source>
        <dbReference type="ARBA" id="ARBA00022840"/>
    </source>
</evidence>
<protein>
    <recommendedName>
        <fullName evidence="1">non-specific serine/threonine protein kinase</fullName>
        <ecNumber evidence="1">2.7.11.1</ecNumber>
    </recommendedName>
</protein>
<evidence type="ECO:0000313" key="12">
    <source>
        <dbReference type="EMBL" id="CDW87873.1"/>
    </source>
</evidence>
<gene>
    <name evidence="12" type="primary">Contig16068.g790</name>
    <name evidence="12" type="ORF">STYLEM_16986</name>
</gene>
<name>A0A078B310_STYLE</name>
<dbReference type="Gene3D" id="3.30.200.20">
    <property type="entry name" value="Phosphorylase Kinase, domain 1"/>
    <property type="match status" value="1"/>
</dbReference>
<dbReference type="SUPFAM" id="SSF50985">
    <property type="entry name" value="RCC1/BLIP-II"/>
    <property type="match status" value="2"/>
</dbReference>
<evidence type="ECO:0000256" key="4">
    <source>
        <dbReference type="ARBA" id="ARBA00022741"/>
    </source>
</evidence>
<evidence type="ECO:0000313" key="13">
    <source>
        <dbReference type="Proteomes" id="UP000039865"/>
    </source>
</evidence>
<dbReference type="PRINTS" id="PR00109">
    <property type="entry name" value="TYRKINASE"/>
</dbReference>
<dbReference type="SUPFAM" id="SSF56112">
    <property type="entry name" value="Protein kinase-like (PK-like)"/>
    <property type="match status" value="1"/>
</dbReference>
<dbReference type="OMA" id="LNTCGQQ"/>
<dbReference type="EMBL" id="CCKQ01016005">
    <property type="protein sequence ID" value="CDW87873.1"/>
    <property type="molecule type" value="Genomic_DNA"/>
</dbReference>
<dbReference type="Pfam" id="PF07714">
    <property type="entry name" value="PK_Tyr_Ser-Thr"/>
    <property type="match status" value="1"/>
</dbReference>
<dbReference type="Pfam" id="PF00415">
    <property type="entry name" value="RCC1"/>
    <property type="match status" value="3"/>
</dbReference>
<keyword evidence="5" id="KW-0418">Kinase</keyword>
<keyword evidence="4" id="KW-0547">Nucleotide-binding</keyword>
<keyword evidence="13" id="KW-1185">Reference proteome</keyword>
<dbReference type="PROSITE" id="PS00626">
    <property type="entry name" value="RCC1_2"/>
    <property type="match status" value="1"/>
</dbReference>
<dbReference type="Gene3D" id="1.10.510.10">
    <property type="entry name" value="Transferase(Phosphotransferase) domain 1"/>
    <property type="match status" value="1"/>
</dbReference>